<accession>A0AAI9E9I3</accession>
<evidence type="ECO:0000256" key="5">
    <source>
        <dbReference type="ARBA" id="ARBA00022989"/>
    </source>
</evidence>
<feature type="transmembrane region" description="Helical" evidence="8">
    <location>
        <begin position="32"/>
        <end position="50"/>
    </location>
</feature>
<keyword evidence="11" id="KW-1185">Reference proteome</keyword>
<evidence type="ECO:0000256" key="3">
    <source>
        <dbReference type="ARBA" id="ARBA00022679"/>
    </source>
</evidence>
<dbReference type="AlphaFoldDB" id="A0AAI9E9I3"/>
<dbReference type="GO" id="GO:0006629">
    <property type="term" value="P:lipid metabolic process"/>
    <property type="evidence" value="ECO:0007669"/>
    <property type="project" value="InterPro"/>
</dbReference>
<evidence type="ECO:0000313" key="10">
    <source>
        <dbReference type="EMBL" id="CAK3939945.1"/>
    </source>
</evidence>
<keyword evidence="6 8" id="KW-0472">Membrane</keyword>
<evidence type="ECO:0000259" key="9">
    <source>
        <dbReference type="Pfam" id="PF13813"/>
    </source>
</evidence>
<comment type="subcellular location">
    <subcellularLocation>
        <location evidence="1">Membrane</location>
        <topology evidence="1">Multi-pass membrane protein</topology>
    </subcellularLocation>
</comment>
<dbReference type="PANTHER" id="PTHR31595:SF67">
    <property type="entry name" value="WAX SYNTHASE DOMAIN-CONTAINING PROTEIN"/>
    <property type="match status" value="1"/>
</dbReference>
<evidence type="ECO:0000256" key="1">
    <source>
        <dbReference type="ARBA" id="ARBA00004141"/>
    </source>
</evidence>
<comment type="similarity">
    <text evidence="2">Belongs to the wax synthase family.</text>
</comment>
<evidence type="ECO:0000256" key="4">
    <source>
        <dbReference type="ARBA" id="ARBA00022692"/>
    </source>
</evidence>
<name>A0AAI9E9I3_9PEZI</name>
<evidence type="ECO:0000256" key="7">
    <source>
        <dbReference type="SAM" id="MobiDB-lite"/>
    </source>
</evidence>
<evidence type="ECO:0000313" key="11">
    <source>
        <dbReference type="Proteomes" id="UP001296104"/>
    </source>
</evidence>
<dbReference type="Proteomes" id="UP001296104">
    <property type="component" value="Unassembled WGS sequence"/>
</dbReference>
<dbReference type="InterPro" id="IPR044851">
    <property type="entry name" value="Wax_synthase"/>
</dbReference>
<proteinExistence type="inferred from homology"/>
<dbReference type="GO" id="GO:0008374">
    <property type="term" value="F:O-acyltransferase activity"/>
    <property type="evidence" value="ECO:0007669"/>
    <property type="project" value="InterPro"/>
</dbReference>
<feature type="transmembrane region" description="Helical" evidence="8">
    <location>
        <begin position="426"/>
        <end position="446"/>
    </location>
</feature>
<sequence length="528" mass="59316">MLPPTLETPREVKQHYDLVYDQLIASGEYHPFLYPWATLGFGVIIIYLLLDHRKAPALRSLRFPLFGFLCAFSAWCILTNKARSPAASYGVGLVSAWGTLWTGAIMCFNDCQTDFKRIERAHGSASMKSTNVPNGGHVPNGRVKAADQSPSTGPAHRKGRLYWQPYPSTPFKDRLEWVIDIFCNFRGVGWNFGTHGIPPPPSWAQAELHDNSKEDICNPPTDPADEITTSTTGIRRFTSRRALLQNCLINLTIGFFALDLIKLIMHHDPYFWGYTTTSTAPLWLPPPIRASRILLKSYRLLTSLAGVSLALNEIFRLGPLFFCALLGPSRIGLRGAPWMNPPDFYGDFRAVLDKGLAGWWGSWWHQTFRFAFEAPGSALLAHLSIPKTSQKGKLLSLFIAFALSGSLHACGSHTQLGATRPLRGPCCFFLLQPLGILAQTLLLPYLPKKPHFLVRVYNFLFVMVWMYFTAPLLVDDFARGGVWLYEPLAFSPLRALGLGARDDGCWDLWYGLVFWRRGEGWWDTGIAF</sequence>
<feature type="transmembrane region" description="Helical" evidence="8">
    <location>
        <begin position="394"/>
        <end position="414"/>
    </location>
</feature>
<evidence type="ECO:0000256" key="6">
    <source>
        <dbReference type="ARBA" id="ARBA00023136"/>
    </source>
</evidence>
<keyword evidence="4 8" id="KW-0812">Transmembrane</keyword>
<feature type="region of interest" description="Disordered" evidence="7">
    <location>
        <begin position="126"/>
        <end position="159"/>
    </location>
</feature>
<evidence type="ECO:0000256" key="8">
    <source>
        <dbReference type="SAM" id="Phobius"/>
    </source>
</evidence>
<feature type="transmembrane region" description="Helical" evidence="8">
    <location>
        <begin position="62"/>
        <end position="80"/>
    </location>
</feature>
<feature type="transmembrane region" description="Helical" evidence="8">
    <location>
        <begin position="86"/>
        <end position="108"/>
    </location>
</feature>
<gene>
    <name evidence="10" type="ORF">LECACI_7A003083</name>
</gene>
<dbReference type="Pfam" id="PF13813">
    <property type="entry name" value="MBOAT_2"/>
    <property type="match status" value="1"/>
</dbReference>
<dbReference type="EMBL" id="CAVMBE010000014">
    <property type="protein sequence ID" value="CAK3939945.1"/>
    <property type="molecule type" value="Genomic_DNA"/>
</dbReference>
<protein>
    <recommendedName>
        <fullName evidence="9">Wax synthase domain-containing protein</fullName>
    </recommendedName>
</protein>
<comment type="caution">
    <text evidence="10">The sequence shown here is derived from an EMBL/GenBank/DDBJ whole genome shotgun (WGS) entry which is preliminary data.</text>
</comment>
<dbReference type="PANTHER" id="PTHR31595">
    <property type="entry name" value="LONG-CHAIN-ALCOHOL O-FATTY-ACYLTRANSFERASE 3-RELATED"/>
    <property type="match status" value="1"/>
</dbReference>
<feature type="domain" description="Wax synthase" evidence="9">
    <location>
        <begin position="344"/>
        <end position="430"/>
    </location>
</feature>
<keyword evidence="3" id="KW-0808">Transferase</keyword>
<reference evidence="10" key="1">
    <citation type="submission" date="2023-11" db="EMBL/GenBank/DDBJ databases">
        <authorList>
            <person name="Alioto T."/>
            <person name="Alioto T."/>
            <person name="Gomez Garrido J."/>
        </authorList>
    </citation>
    <scope>NUCLEOTIDE SEQUENCE</scope>
</reference>
<keyword evidence="5 8" id="KW-1133">Transmembrane helix</keyword>
<dbReference type="GO" id="GO:0016020">
    <property type="term" value="C:membrane"/>
    <property type="evidence" value="ECO:0007669"/>
    <property type="project" value="UniProtKB-SubCell"/>
</dbReference>
<feature type="transmembrane region" description="Helical" evidence="8">
    <location>
        <begin position="452"/>
        <end position="474"/>
    </location>
</feature>
<evidence type="ECO:0000256" key="2">
    <source>
        <dbReference type="ARBA" id="ARBA00007282"/>
    </source>
</evidence>
<feature type="transmembrane region" description="Helical" evidence="8">
    <location>
        <begin position="243"/>
        <end position="265"/>
    </location>
</feature>
<dbReference type="InterPro" id="IPR032805">
    <property type="entry name" value="Wax_synthase_dom"/>
</dbReference>
<feature type="transmembrane region" description="Helical" evidence="8">
    <location>
        <begin position="300"/>
        <end position="327"/>
    </location>
</feature>
<organism evidence="10 11">
    <name type="scientific">Lecanosticta acicola</name>
    <dbReference type="NCBI Taxonomy" id="111012"/>
    <lineage>
        <taxon>Eukaryota</taxon>
        <taxon>Fungi</taxon>
        <taxon>Dikarya</taxon>
        <taxon>Ascomycota</taxon>
        <taxon>Pezizomycotina</taxon>
        <taxon>Dothideomycetes</taxon>
        <taxon>Dothideomycetidae</taxon>
        <taxon>Mycosphaerellales</taxon>
        <taxon>Mycosphaerellaceae</taxon>
        <taxon>Lecanosticta</taxon>
    </lineage>
</organism>